<dbReference type="SUPFAM" id="SSF53474">
    <property type="entry name" value="alpha/beta-Hydrolases"/>
    <property type="match status" value="1"/>
</dbReference>
<comment type="caution">
    <text evidence="2">The sequence shown here is derived from an EMBL/GenBank/DDBJ whole genome shotgun (WGS) entry which is preliminary data.</text>
</comment>
<proteinExistence type="predicted"/>
<gene>
    <name evidence="2" type="ORF">ACFPZ3_53935</name>
</gene>
<feature type="domain" description="AB hydrolase-1" evidence="1">
    <location>
        <begin position="23"/>
        <end position="170"/>
    </location>
</feature>
<name>A0ABW1D6F3_9ACTN</name>
<dbReference type="Pfam" id="PF00561">
    <property type="entry name" value="Abhydrolase_1"/>
    <property type="match status" value="1"/>
</dbReference>
<protein>
    <submittedName>
        <fullName evidence="2">Alpha/beta hydrolase</fullName>
    </submittedName>
</protein>
<organism evidence="2 3">
    <name type="scientific">Nonomuraea insulae</name>
    <dbReference type="NCBI Taxonomy" id="1616787"/>
    <lineage>
        <taxon>Bacteria</taxon>
        <taxon>Bacillati</taxon>
        <taxon>Actinomycetota</taxon>
        <taxon>Actinomycetes</taxon>
        <taxon>Streptosporangiales</taxon>
        <taxon>Streptosporangiaceae</taxon>
        <taxon>Nonomuraea</taxon>
    </lineage>
</organism>
<evidence type="ECO:0000259" key="1">
    <source>
        <dbReference type="Pfam" id="PF00561"/>
    </source>
</evidence>
<dbReference type="EMBL" id="JBHSPA010000085">
    <property type="protein sequence ID" value="MFC5832808.1"/>
    <property type="molecule type" value="Genomic_DNA"/>
</dbReference>
<dbReference type="Gene3D" id="3.40.50.1820">
    <property type="entry name" value="alpha/beta hydrolase"/>
    <property type="match status" value="1"/>
</dbReference>
<dbReference type="PANTHER" id="PTHR43433">
    <property type="entry name" value="HYDROLASE, ALPHA/BETA FOLD FAMILY PROTEIN"/>
    <property type="match status" value="1"/>
</dbReference>
<keyword evidence="2" id="KW-0378">Hydrolase</keyword>
<dbReference type="PANTHER" id="PTHR43433:SF5">
    <property type="entry name" value="AB HYDROLASE-1 DOMAIN-CONTAINING PROTEIN"/>
    <property type="match status" value="1"/>
</dbReference>
<dbReference type="InterPro" id="IPR000073">
    <property type="entry name" value="AB_hydrolase_1"/>
</dbReference>
<sequence length="263" mass="28280">MITTSSVHTEGAQIVYDHQGSGPPLLLISGGGGDAARHQRLAALLAGQYTVVSYDRRCNSRSTGDTSQDLDMAQQARDAVAVIRAMGHQRAYVFGNSCGASIGLELAACHPEAIIKLIAHEPPVMSILPDGRHWQTFMDGAHDTFLAEGDVAAMKVFHSSFVGFEESTIARISAENITPNSEFFLSREFLPITYHVPDLDRIRANGVAMVSAAGSASTGAFYARTAKVVAERTGCPYAEFPGNHIAFISDPEPFAQVLRESLR</sequence>
<accession>A0ABW1D6F3</accession>
<reference evidence="3" key="1">
    <citation type="journal article" date="2019" name="Int. J. Syst. Evol. Microbiol.">
        <title>The Global Catalogue of Microorganisms (GCM) 10K type strain sequencing project: providing services to taxonomists for standard genome sequencing and annotation.</title>
        <authorList>
            <consortium name="The Broad Institute Genomics Platform"/>
            <consortium name="The Broad Institute Genome Sequencing Center for Infectious Disease"/>
            <person name="Wu L."/>
            <person name="Ma J."/>
        </authorList>
    </citation>
    <scope>NUCLEOTIDE SEQUENCE [LARGE SCALE GENOMIC DNA]</scope>
    <source>
        <strain evidence="3">CCUG 53903</strain>
    </source>
</reference>
<dbReference type="GO" id="GO:0016787">
    <property type="term" value="F:hydrolase activity"/>
    <property type="evidence" value="ECO:0007669"/>
    <property type="project" value="UniProtKB-KW"/>
</dbReference>
<keyword evidence="3" id="KW-1185">Reference proteome</keyword>
<dbReference type="Proteomes" id="UP001596058">
    <property type="component" value="Unassembled WGS sequence"/>
</dbReference>
<dbReference type="InterPro" id="IPR050471">
    <property type="entry name" value="AB_hydrolase"/>
</dbReference>
<dbReference type="RefSeq" id="WP_379522242.1">
    <property type="nucleotide sequence ID" value="NZ_JBHSPA010000085.1"/>
</dbReference>
<dbReference type="InterPro" id="IPR029058">
    <property type="entry name" value="AB_hydrolase_fold"/>
</dbReference>
<evidence type="ECO:0000313" key="3">
    <source>
        <dbReference type="Proteomes" id="UP001596058"/>
    </source>
</evidence>
<evidence type="ECO:0000313" key="2">
    <source>
        <dbReference type="EMBL" id="MFC5832808.1"/>
    </source>
</evidence>